<feature type="non-terminal residue" evidence="1">
    <location>
        <position position="1"/>
    </location>
</feature>
<dbReference type="RefSeq" id="WP_308460318.1">
    <property type="nucleotide sequence ID" value="NZ_JAJEPS010000031.1"/>
</dbReference>
<evidence type="ECO:0000313" key="1">
    <source>
        <dbReference type="EMBL" id="MCC2127781.1"/>
    </source>
</evidence>
<protein>
    <submittedName>
        <fullName evidence="1">Uncharacterized protein</fullName>
    </submittedName>
</protein>
<keyword evidence="2" id="KW-1185">Reference proteome</keyword>
<gene>
    <name evidence="1" type="ORF">LKD36_16700</name>
</gene>
<comment type="caution">
    <text evidence="1">The sequence shown here is derived from an EMBL/GenBank/DDBJ whole genome shotgun (WGS) entry which is preliminary data.</text>
</comment>
<accession>A0AAE3AD44</accession>
<proteinExistence type="predicted"/>
<name>A0AAE3AD44_9FIRM</name>
<dbReference type="EMBL" id="JAJEPS010000031">
    <property type="protein sequence ID" value="MCC2127781.1"/>
    <property type="molecule type" value="Genomic_DNA"/>
</dbReference>
<dbReference type="AlphaFoldDB" id="A0AAE3AD44"/>
<reference evidence="1 2" key="1">
    <citation type="submission" date="2021-10" db="EMBL/GenBank/DDBJ databases">
        <title>Anaerobic single-cell dispensing facilitates the cultivation of human gut bacteria.</title>
        <authorList>
            <person name="Afrizal A."/>
        </authorList>
    </citation>
    <scope>NUCLEOTIDE SEQUENCE [LARGE SCALE GENOMIC DNA]</scope>
    <source>
        <strain evidence="1 2">CLA-AA-H276</strain>
    </source>
</reference>
<organism evidence="1 2">
    <name type="scientific">Hominiventricola filiformis</name>
    <dbReference type="NCBI Taxonomy" id="2885352"/>
    <lineage>
        <taxon>Bacteria</taxon>
        <taxon>Bacillati</taxon>
        <taxon>Bacillota</taxon>
        <taxon>Clostridia</taxon>
        <taxon>Lachnospirales</taxon>
        <taxon>Lachnospiraceae</taxon>
        <taxon>Hominiventricola</taxon>
    </lineage>
</organism>
<dbReference type="Proteomes" id="UP001198220">
    <property type="component" value="Unassembled WGS sequence"/>
</dbReference>
<evidence type="ECO:0000313" key="2">
    <source>
        <dbReference type="Proteomes" id="UP001198220"/>
    </source>
</evidence>
<sequence length="79" mass="8474">SEISSEFVGGQCASWRFPPKAAVSACSRHSFVEGIRNGGLEMFFKTAGKDGISKMSAQNHLPQTNGFFLSPSGGRSFIM</sequence>